<evidence type="ECO:0000256" key="4">
    <source>
        <dbReference type="ARBA" id="ARBA00023136"/>
    </source>
</evidence>
<dbReference type="Proteomes" id="UP001162741">
    <property type="component" value="Chromosome"/>
</dbReference>
<dbReference type="Pfam" id="PF26002">
    <property type="entry name" value="Beta-barrel_AprE"/>
    <property type="match status" value="1"/>
</dbReference>
<evidence type="ECO:0000256" key="1">
    <source>
        <dbReference type="ARBA" id="ARBA00004167"/>
    </source>
</evidence>
<keyword evidence="8" id="KW-1185">Reference proteome</keyword>
<dbReference type="RefSeq" id="WP_264283428.1">
    <property type="nucleotide sequence ID" value="NZ_CP107006.1"/>
</dbReference>
<protein>
    <submittedName>
        <fullName evidence="7">HlyD family secretion protein</fullName>
    </submittedName>
</protein>
<feature type="transmembrane region" description="Helical" evidence="5">
    <location>
        <begin position="46"/>
        <end position="65"/>
    </location>
</feature>
<keyword evidence="2 5" id="KW-0812">Transmembrane</keyword>
<evidence type="ECO:0000259" key="6">
    <source>
        <dbReference type="Pfam" id="PF26002"/>
    </source>
</evidence>
<comment type="subcellular location">
    <subcellularLocation>
        <location evidence="1">Membrane</location>
        <topology evidence="1">Single-pass membrane protein</topology>
    </subcellularLocation>
</comment>
<dbReference type="InterPro" id="IPR050739">
    <property type="entry name" value="MFP"/>
</dbReference>
<proteinExistence type="predicted"/>
<keyword evidence="3 5" id="KW-1133">Transmembrane helix</keyword>
<organism evidence="7 8">
    <name type="scientific">Chitinophaga horti</name>
    <dbReference type="NCBI Taxonomy" id="2920382"/>
    <lineage>
        <taxon>Bacteria</taxon>
        <taxon>Pseudomonadati</taxon>
        <taxon>Bacteroidota</taxon>
        <taxon>Chitinophagia</taxon>
        <taxon>Chitinophagales</taxon>
        <taxon>Chitinophagaceae</taxon>
        <taxon>Chitinophaga</taxon>
    </lineage>
</organism>
<dbReference type="PANTHER" id="PTHR30386">
    <property type="entry name" value="MEMBRANE FUSION SUBUNIT OF EMRAB-TOLC MULTIDRUG EFFLUX PUMP"/>
    <property type="match status" value="1"/>
</dbReference>
<accession>A0ABY6JC12</accession>
<dbReference type="PRINTS" id="PR01490">
    <property type="entry name" value="RTXTOXIND"/>
</dbReference>
<dbReference type="Gene3D" id="2.40.50.100">
    <property type="match status" value="1"/>
</dbReference>
<sequence length="447" mass="50935">MHNYQSAIQLLTNETLDEIKPDSAFRERSELAQEIISRKPDFYERWALPMFLALLLLLAAGTWFIKYPDIVPASATLTGNNAPKEIVTRQAGKLTAIFVSNNDSVKQGDILGWIESNADTREVIDVSDRLNATVLLLEKGAPENIATLVNKRFTRLGELQTSYQTFISAWQQYNDYLVNGFYAKRKKMLHRDIAALQTIEQQVSTQKRLTTEDNSIASTTFDMYKQLYEEKVISAEEFRKAQSVLLSKQLSLPQVDANIISQQNQIREKQKEIDQVAHDILQQQQTFEQALYTLKSEVDQWLRNYTIQAPADGKVVLALPLQQHQFLEQGKLIGYVNPANSQYYAEIKLAQYNFGKVDTGMKVQLRFVAYPYQETGFLQGTLNYVSEVAVDSGFIGTVRLDQGLLTNQAKTIPYKNGLKADALIITRDMRLLERLYYSVIKTTSIDK</sequence>
<evidence type="ECO:0000313" key="8">
    <source>
        <dbReference type="Proteomes" id="UP001162741"/>
    </source>
</evidence>
<evidence type="ECO:0000256" key="2">
    <source>
        <dbReference type="ARBA" id="ARBA00022692"/>
    </source>
</evidence>
<evidence type="ECO:0000313" key="7">
    <source>
        <dbReference type="EMBL" id="UYQ95739.1"/>
    </source>
</evidence>
<dbReference type="InterPro" id="IPR058982">
    <property type="entry name" value="Beta-barrel_AprE"/>
</dbReference>
<keyword evidence="4 5" id="KW-0472">Membrane</keyword>
<gene>
    <name evidence="7" type="ORF">MKQ68_11560</name>
</gene>
<reference evidence="7" key="1">
    <citation type="submission" date="2022-10" db="EMBL/GenBank/DDBJ databases">
        <title>Chitinophaga sp. nov., isolated from soil.</title>
        <authorList>
            <person name="Jeon C.O."/>
        </authorList>
    </citation>
    <scope>NUCLEOTIDE SEQUENCE</scope>
    <source>
        <strain evidence="7">R8</strain>
    </source>
</reference>
<evidence type="ECO:0000256" key="5">
    <source>
        <dbReference type="SAM" id="Phobius"/>
    </source>
</evidence>
<dbReference type="PANTHER" id="PTHR30386:SF26">
    <property type="entry name" value="TRANSPORT PROTEIN COMB"/>
    <property type="match status" value="1"/>
</dbReference>
<dbReference type="EMBL" id="CP107006">
    <property type="protein sequence ID" value="UYQ95739.1"/>
    <property type="molecule type" value="Genomic_DNA"/>
</dbReference>
<feature type="domain" description="AprE-like beta-barrel" evidence="6">
    <location>
        <begin position="345"/>
        <end position="426"/>
    </location>
</feature>
<name>A0ABY6JC12_9BACT</name>
<evidence type="ECO:0000256" key="3">
    <source>
        <dbReference type="ARBA" id="ARBA00022989"/>
    </source>
</evidence>